<reference evidence="1 2" key="1">
    <citation type="submission" date="2023-05" db="EMBL/GenBank/DDBJ databases">
        <title>Novel species of genus Flectobacillus isolated from stream in China.</title>
        <authorList>
            <person name="Lu H."/>
        </authorList>
    </citation>
    <scope>NUCLEOTIDE SEQUENCE [LARGE SCALE GENOMIC DNA]</scope>
    <source>
        <strain evidence="1 2">KCTC 42575</strain>
    </source>
</reference>
<gene>
    <name evidence="1" type="ORF">QM524_24000</name>
</gene>
<dbReference type="EMBL" id="JASHIF010000027">
    <property type="protein sequence ID" value="MDI9862308.1"/>
    <property type="molecule type" value="Genomic_DNA"/>
</dbReference>
<sequence length="234" mass="27190">MKQTIFILIMLFGGCSTQQEQNNKRVIDDTFNIRIEKNTKFILTETNNCEQTKLSYQFDILIDFKRYTDTKEKLDSCLLKIFIKDKVKKSTVDSFSIVSTFYVSGMFMSCDSMTSFTTNFNSDRKIVDNYFGDLVVVDINFDGKDDIAVINDSGGTGGPFYSYYTQTKDKKFIKDQYLTDSVTYFPDKIDKTKKRLTTLVVANAYSVGEHTYHLDRNSYKWRAIRHKIIGEQKE</sequence>
<proteinExistence type="predicted"/>
<evidence type="ECO:0000313" key="2">
    <source>
        <dbReference type="Proteomes" id="UP001236507"/>
    </source>
</evidence>
<dbReference type="RefSeq" id="WP_283346576.1">
    <property type="nucleotide sequence ID" value="NZ_JASHIF010000027.1"/>
</dbReference>
<dbReference type="PROSITE" id="PS51257">
    <property type="entry name" value="PROKAR_LIPOPROTEIN"/>
    <property type="match status" value="1"/>
</dbReference>
<protein>
    <submittedName>
        <fullName evidence="1">FG-GAP repeat protein</fullName>
    </submittedName>
</protein>
<organism evidence="1 2">
    <name type="scientific">Flectobacillus roseus</name>
    <dbReference type="NCBI Taxonomy" id="502259"/>
    <lineage>
        <taxon>Bacteria</taxon>
        <taxon>Pseudomonadati</taxon>
        <taxon>Bacteroidota</taxon>
        <taxon>Cytophagia</taxon>
        <taxon>Cytophagales</taxon>
        <taxon>Flectobacillaceae</taxon>
        <taxon>Flectobacillus</taxon>
    </lineage>
</organism>
<name>A0ABT6YFD3_9BACT</name>
<keyword evidence="2" id="KW-1185">Reference proteome</keyword>
<dbReference type="Proteomes" id="UP001236507">
    <property type="component" value="Unassembled WGS sequence"/>
</dbReference>
<dbReference type="InterPro" id="IPR058087">
    <property type="entry name" value="XAC2610_dom"/>
</dbReference>
<accession>A0ABT6YFD3</accession>
<evidence type="ECO:0000313" key="1">
    <source>
        <dbReference type="EMBL" id="MDI9862308.1"/>
    </source>
</evidence>
<comment type="caution">
    <text evidence="1">The sequence shown here is derived from an EMBL/GenBank/DDBJ whole genome shotgun (WGS) entry which is preliminary data.</text>
</comment>
<dbReference type="NCBIfam" id="NF047539">
    <property type="entry name" value="XAC2610_fam"/>
    <property type="match status" value="1"/>
</dbReference>